<dbReference type="STRING" id="378753.KRH_12650"/>
<dbReference type="eggNOG" id="COG0367">
    <property type="taxonomic scope" value="Bacteria"/>
</dbReference>
<keyword evidence="2" id="KW-1185">Reference proteome</keyword>
<evidence type="ECO:0008006" key="3">
    <source>
        <dbReference type="Google" id="ProtNLM"/>
    </source>
</evidence>
<evidence type="ECO:0000313" key="1">
    <source>
        <dbReference type="EMBL" id="BAG29612.1"/>
    </source>
</evidence>
<dbReference type="KEGG" id="krh:KRH_12650"/>
<protein>
    <recommendedName>
        <fullName evidence="3">Asparagine synthetase domain-containing protein</fullName>
    </recommendedName>
</protein>
<organism evidence="1 2">
    <name type="scientific">Kocuria rhizophila (strain ATCC 9341 / DSM 348 / NBRC 103217 / DC2201)</name>
    <dbReference type="NCBI Taxonomy" id="378753"/>
    <lineage>
        <taxon>Bacteria</taxon>
        <taxon>Bacillati</taxon>
        <taxon>Actinomycetota</taxon>
        <taxon>Actinomycetes</taxon>
        <taxon>Micrococcales</taxon>
        <taxon>Micrococcaceae</taxon>
        <taxon>Kocuria</taxon>
    </lineage>
</organism>
<dbReference type="Proteomes" id="UP000008838">
    <property type="component" value="Chromosome"/>
</dbReference>
<gene>
    <name evidence="1" type="ordered locus">KRH_12650</name>
</gene>
<reference evidence="1 2" key="1">
    <citation type="journal article" date="2008" name="J. Bacteriol.">
        <title>Complete genome sequence of the soil actinomycete Kocuria rhizophila.</title>
        <authorList>
            <person name="Takarada H."/>
            <person name="Sekine M."/>
            <person name="Kosugi H."/>
            <person name="Matsuo Y."/>
            <person name="Fujisawa T."/>
            <person name="Omata S."/>
            <person name="Kishi E."/>
            <person name="Shimizu A."/>
            <person name="Tsukatani N."/>
            <person name="Tanikawa S."/>
            <person name="Fujita N."/>
            <person name="Harayama S."/>
        </authorList>
    </citation>
    <scope>NUCLEOTIDE SEQUENCE [LARGE SCALE GENOMIC DNA]</scope>
    <source>
        <strain evidence="2">ATCC 9341 / DSM 348 / NBRC 103217 / DC2201</strain>
    </source>
</reference>
<accession>B2GHQ9</accession>
<evidence type="ECO:0000313" key="2">
    <source>
        <dbReference type="Proteomes" id="UP000008838"/>
    </source>
</evidence>
<sequence length="668" mass="75174">MPPERILVVALYPYPRGFVLHDTRTDSELSSEWPVVELPGTVWRFAHDPEEPVDLGGVPEGRDWILVYGLCLYCGSDDRDLTPAQRLAEASARGTGAFLDELDLMGGRHLVLRPGPDGLELYQDATGLRSVYFSSEAALIASHVHLINDLAPHEKRTPAEGCNGALSGWDRTPFLGIAALLPNHVLHPDDWSHPRFFPRTSNRYQDLTHQERLETFRSLWDRQMAELTALGSQLVMSLTGGADSRTSLALSMDHLDEVETFTYTVAQAGNSTWSKSMDLDRQLVEQLKEFVPMRHRYFIFGQQSHPEKELITQLLSKNTHGSHGKWLVSHYATAFPAGNVIHLRGNNYEIGRAYWGSETSSDTMADLQKLYLRRTKKDSNAVPLAARQADFRRGFSEWQYDTEKYGYHLFDLFYWEVRCGRWLTEILNETDIAFNTCVPLNCRAIIEISLAYSRVDRKSGFFFAELINAAHPVLNFPGKNDVRNLYEQQRDTMAAQAQAPTPSLAPEETAAGLEPHLQIVTSNGQLRYLPNTARELWVPAREFLEGTVCSRTFQAAPGPCDLLFTLDAPYMYSKATGTWSYRLLVDDKPCLEWDGPSRRRPVHVAVAGLRPEHRVSIQAVVHRDRHQGSSWEAASRATVLDAAFIRTVGTHEATEPAVVCDIPAARVS</sequence>
<proteinExistence type="predicted"/>
<dbReference type="HOGENOM" id="CLU_430683_0_0_11"/>
<dbReference type="EMBL" id="AP009152">
    <property type="protein sequence ID" value="BAG29612.1"/>
    <property type="molecule type" value="Genomic_DNA"/>
</dbReference>
<dbReference type="AlphaFoldDB" id="B2GHQ9"/>
<name>B2GHQ9_KOCRD</name>